<protein>
    <recommendedName>
        <fullName evidence="10">C2H2-type domain-containing protein</fullName>
    </recommendedName>
</protein>
<feature type="domain" description="C2H2-type" evidence="10">
    <location>
        <begin position="371"/>
        <end position="398"/>
    </location>
</feature>
<evidence type="ECO:0000256" key="1">
    <source>
        <dbReference type="ARBA" id="ARBA00004123"/>
    </source>
</evidence>
<evidence type="ECO:0000256" key="7">
    <source>
        <dbReference type="PROSITE-ProRule" id="PRU00042"/>
    </source>
</evidence>
<evidence type="ECO:0000313" key="11">
    <source>
        <dbReference type="Ensembl" id="ENSPREP00000004469.1"/>
    </source>
</evidence>
<keyword evidence="12" id="KW-1185">Reference proteome</keyword>
<keyword evidence="2" id="KW-0479">Metal-binding</keyword>
<dbReference type="Pfam" id="PF00096">
    <property type="entry name" value="zf-C2H2"/>
    <property type="match status" value="5"/>
</dbReference>
<evidence type="ECO:0000256" key="5">
    <source>
        <dbReference type="ARBA" id="ARBA00022833"/>
    </source>
</evidence>
<dbReference type="GO" id="GO:0000981">
    <property type="term" value="F:DNA-binding transcription factor activity, RNA polymerase II-specific"/>
    <property type="evidence" value="ECO:0007669"/>
    <property type="project" value="TreeGrafter"/>
</dbReference>
<dbReference type="PANTHER" id="PTHR24394">
    <property type="entry name" value="ZINC FINGER PROTEIN"/>
    <property type="match status" value="1"/>
</dbReference>
<feature type="domain" description="C2H2-type" evidence="10">
    <location>
        <begin position="233"/>
        <end position="260"/>
    </location>
</feature>
<keyword evidence="4 7" id="KW-0863">Zinc-finger</keyword>
<dbReference type="PROSITE" id="PS00028">
    <property type="entry name" value="ZINC_FINGER_C2H2_1"/>
    <property type="match status" value="3"/>
</dbReference>
<accession>A0A3P9N4H6</accession>
<feature type="compositionally biased region" description="Polar residues" evidence="9">
    <location>
        <begin position="143"/>
        <end position="153"/>
    </location>
</feature>
<feature type="compositionally biased region" description="Basic and acidic residues" evidence="9">
    <location>
        <begin position="122"/>
        <end position="142"/>
    </location>
</feature>
<proteinExistence type="predicted"/>
<feature type="compositionally biased region" description="Basic residues" evidence="9">
    <location>
        <begin position="163"/>
        <end position="172"/>
    </location>
</feature>
<dbReference type="Proteomes" id="UP000242638">
    <property type="component" value="Unassembled WGS sequence"/>
</dbReference>
<keyword evidence="6" id="KW-0539">Nucleus</keyword>
<feature type="domain" description="C2H2-type" evidence="10">
    <location>
        <begin position="205"/>
        <end position="232"/>
    </location>
</feature>
<dbReference type="FunFam" id="3.30.160.60:FF:000690">
    <property type="entry name" value="Zinc finger protein 354C"/>
    <property type="match status" value="1"/>
</dbReference>
<dbReference type="PANTHER" id="PTHR24394:SF44">
    <property type="entry name" value="ZINC FINGER PROTEIN 271-LIKE"/>
    <property type="match status" value="1"/>
</dbReference>
<keyword evidence="3" id="KW-0677">Repeat</keyword>
<evidence type="ECO:0000256" key="8">
    <source>
        <dbReference type="SAM" id="Coils"/>
    </source>
</evidence>
<dbReference type="Gene3D" id="3.30.160.60">
    <property type="entry name" value="Classic Zinc Finger"/>
    <property type="match status" value="7"/>
</dbReference>
<dbReference type="GeneTree" id="ENSGT01150000286959"/>
<dbReference type="GO" id="GO:0008270">
    <property type="term" value="F:zinc ion binding"/>
    <property type="evidence" value="ECO:0007669"/>
    <property type="project" value="UniProtKB-KW"/>
</dbReference>
<feature type="domain" description="C2H2-type" evidence="10">
    <location>
        <begin position="178"/>
        <end position="204"/>
    </location>
</feature>
<reference evidence="12" key="1">
    <citation type="submission" date="2013-11" db="EMBL/GenBank/DDBJ databases">
        <title>The genomic landscape of the Guanapo guppy.</title>
        <authorList>
            <person name="Kuenstner A."/>
            <person name="Dreyer C."/>
        </authorList>
    </citation>
    <scope>NUCLEOTIDE SEQUENCE</scope>
    <source>
        <strain evidence="12">Guanapo</strain>
    </source>
</reference>
<dbReference type="FunFam" id="3.30.160.60:FF:000557">
    <property type="entry name" value="zinc finger and SCAN domain-containing protein 29"/>
    <property type="match status" value="1"/>
</dbReference>
<reference evidence="11" key="3">
    <citation type="submission" date="2025-09" db="UniProtKB">
        <authorList>
            <consortium name="Ensembl"/>
        </authorList>
    </citation>
    <scope>IDENTIFICATION</scope>
    <source>
        <strain evidence="11">Guanapo</strain>
    </source>
</reference>
<evidence type="ECO:0000256" key="3">
    <source>
        <dbReference type="ARBA" id="ARBA00022737"/>
    </source>
</evidence>
<evidence type="ECO:0000256" key="2">
    <source>
        <dbReference type="ARBA" id="ARBA00022723"/>
    </source>
</evidence>
<reference evidence="11" key="2">
    <citation type="submission" date="2025-08" db="UniProtKB">
        <authorList>
            <consortium name="Ensembl"/>
        </authorList>
    </citation>
    <scope>IDENTIFICATION</scope>
    <source>
        <strain evidence="11">Guanapo</strain>
    </source>
</reference>
<dbReference type="PROSITE" id="PS50157">
    <property type="entry name" value="ZINC_FINGER_C2H2_2"/>
    <property type="match status" value="6"/>
</dbReference>
<name>A0A3P9N4H6_POERE</name>
<dbReference type="Ensembl" id="ENSPRET00000004532.1">
    <property type="protein sequence ID" value="ENSPREP00000004469.1"/>
    <property type="gene ID" value="ENSPREG00000003149.1"/>
</dbReference>
<dbReference type="InterPro" id="IPR013087">
    <property type="entry name" value="Znf_C2H2_type"/>
</dbReference>
<dbReference type="SUPFAM" id="SSF57667">
    <property type="entry name" value="beta-beta-alpha zinc fingers"/>
    <property type="match status" value="4"/>
</dbReference>
<comment type="subcellular location">
    <subcellularLocation>
        <location evidence="1">Nucleus</location>
    </subcellularLocation>
</comment>
<keyword evidence="8" id="KW-0175">Coiled coil</keyword>
<evidence type="ECO:0000259" key="10">
    <source>
        <dbReference type="PROSITE" id="PS50157"/>
    </source>
</evidence>
<dbReference type="Bgee" id="ENSPREG00000003149">
    <property type="expression patterns" value="Expressed in caudal fin and 1 other cell type or tissue"/>
</dbReference>
<feature type="domain" description="C2H2-type" evidence="10">
    <location>
        <begin position="345"/>
        <end position="370"/>
    </location>
</feature>
<dbReference type="OMA" id="LHENSHR"/>
<evidence type="ECO:0000256" key="9">
    <source>
        <dbReference type="SAM" id="MobiDB-lite"/>
    </source>
</evidence>
<dbReference type="FunFam" id="3.30.160.60:FF:002343">
    <property type="entry name" value="Zinc finger protein 33A"/>
    <property type="match status" value="2"/>
</dbReference>
<organism evidence="11 12">
    <name type="scientific">Poecilia reticulata</name>
    <name type="common">Guppy</name>
    <name type="synonym">Acanthophacelus reticulatus</name>
    <dbReference type="NCBI Taxonomy" id="8081"/>
    <lineage>
        <taxon>Eukaryota</taxon>
        <taxon>Metazoa</taxon>
        <taxon>Chordata</taxon>
        <taxon>Craniata</taxon>
        <taxon>Vertebrata</taxon>
        <taxon>Euteleostomi</taxon>
        <taxon>Actinopterygii</taxon>
        <taxon>Neopterygii</taxon>
        <taxon>Teleostei</taxon>
        <taxon>Neoteleostei</taxon>
        <taxon>Acanthomorphata</taxon>
        <taxon>Ovalentaria</taxon>
        <taxon>Atherinomorphae</taxon>
        <taxon>Cyprinodontiformes</taxon>
        <taxon>Poeciliidae</taxon>
        <taxon>Poeciliinae</taxon>
        <taxon>Poecilia</taxon>
    </lineage>
</organism>
<evidence type="ECO:0000256" key="4">
    <source>
        <dbReference type="ARBA" id="ARBA00022771"/>
    </source>
</evidence>
<dbReference type="AlphaFoldDB" id="A0A3P9N4H6"/>
<dbReference type="SMART" id="SM00355">
    <property type="entry name" value="ZnF_C2H2"/>
    <property type="match status" value="8"/>
</dbReference>
<evidence type="ECO:0000313" key="12">
    <source>
        <dbReference type="Proteomes" id="UP000242638"/>
    </source>
</evidence>
<dbReference type="GO" id="GO:0005634">
    <property type="term" value="C:nucleus"/>
    <property type="evidence" value="ECO:0007669"/>
    <property type="project" value="UniProtKB-SubCell"/>
</dbReference>
<feature type="domain" description="C2H2-type" evidence="10">
    <location>
        <begin position="261"/>
        <end position="295"/>
    </location>
</feature>
<keyword evidence="5" id="KW-0862">Zinc</keyword>
<feature type="region of interest" description="Disordered" evidence="9">
    <location>
        <begin position="122"/>
        <end position="172"/>
    </location>
</feature>
<sequence length="399" mass="45982">MCSVEPLREFIRERLTAAAEEIFTQLEKTIVQYEEEIDRQRRLLDLSWRPRVSLQRAGSVPVGFCWGTGQRQFTAQEESDPPQMTLILEEPELLQLKEEDGEIWISQVEEQLVLNQQTDSLLKDREPEPDGDQRSSQSHHDAQNQSHDGNSGPSRAEGLKQSSRGRAKGKRHRVGNRAFCQICGKSFNQFYLYNHIRTHTGEKRFSCKICGKGFIQSYQYTVHMRTHTGERPFSCHICGKRFVQKNNVVTHMKVHVGEKGFACEVCGVCFSLSADLTRHMKYLRLYMTSHTREKPFSCNTCGKSFSFKSTNRMRTHTDLNRGSCCICGKDYLADHLKTHTTARPFLCQTCGKSFTRRTDRHTKIHSGVKPYQCQACGKNFNQPVHLTLHLEIHQRRLPV</sequence>
<dbReference type="FunFam" id="3.30.160.60:FF:000446">
    <property type="entry name" value="Zinc finger protein"/>
    <property type="match status" value="2"/>
</dbReference>
<feature type="coiled-coil region" evidence="8">
    <location>
        <begin position="16"/>
        <end position="43"/>
    </location>
</feature>
<dbReference type="InterPro" id="IPR036236">
    <property type="entry name" value="Znf_C2H2_sf"/>
</dbReference>
<evidence type="ECO:0000256" key="6">
    <source>
        <dbReference type="ARBA" id="ARBA00023242"/>
    </source>
</evidence>